<keyword evidence="2" id="KW-1185">Reference proteome</keyword>
<dbReference type="EMBL" id="JACJQH010000004">
    <property type="protein sequence ID" value="MBD2194623.1"/>
    <property type="molecule type" value="Genomic_DNA"/>
</dbReference>
<comment type="caution">
    <text evidence="1">The sequence shown here is derived from an EMBL/GenBank/DDBJ whole genome shotgun (WGS) entry which is preliminary data.</text>
</comment>
<dbReference type="RefSeq" id="WP_190538630.1">
    <property type="nucleotide sequence ID" value="NZ_CAWPNO010000073.1"/>
</dbReference>
<gene>
    <name evidence="1" type="ORF">H6G24_03815</name>
</gene>
<sequence>MVTHKSKAEALAEYYAENGWRTQPLTITYLEDADPNTWEAKPNQPDAWNDVRILWQPKEGKVIVSCSATTEPGIKAVNNPMNSNGTFRIGLDTLFKDAWEVGKHITKSSNQLALVQCGEVLGYRDANKDHIRTGDKTYAGSDFGINQHTTGNSADSPAPDTVGAWSYGCLVGKHPSTHYNLFMPACQESGQTKFDTVVIDASKFQKWLQSKDYSL</sequence>
<accession>A0ABR8A4D1</accession>
<proteinExistence type="predicted"/>
<evidence type="ECO:0000313" key="2">
    <source>
        <dbReference type="Proteomes" id="UP000658514"/>
    </source>
</evidence>
<evidence type="ECO:0000313" key="1">
    <source>
        <dbReference type="EMBL" id="MBD2194623.1"/>
    </source>
</evidence>
<organism evidence="1 2">
    <name type="scientific">Calothrix parietina FACHB-288</name>
    <dbReference type="NCBI Taxonomy" id="2692896"/>
    <lineage>
        <taxon>Bacteria</taxon>
        <taxon>Bacillati</taxon>
        <taxon>Cyanobacteriota</taxon>
        <taxon>Cyanophyceae</taxon>
        <taxon>Nostocales</taxon>
        <taxon>Calotrichaceae</taxon>
        <taxon>Calothrix</taxon>
    </lineage>
</organism>
<dbReference type="Proteomes" id="UP000658514">
    <property type="component" value="Unassembled WGS sequence"/>
</dbReference>
<protein>
    <submittedName>
        <fullName evidence="1">Uncharacterized protein</fullName>
    </submittedName>
</protein>
<reference evidence="1 2" key="1">
    <citation type="journal article" date="2020" name="ISME J.">
        <title>Comparative genomics reveals insights into cyanobacterial evolution and habitat adaptation.</title>
        <authorList>
            <person name="Chen M.Y."/>
            <person name="Teng W.K."/>
            <person name="Zhao L."/>
            <person name="Hu C.X."/>
            <person name="Zhou Y.K."/>
            <person name="Han B.P."/>
            <person name="Song L.R."/>
            <person name="Shu W.S."/>
        </authorList>
    </citation>
    <scope>NUCLEOTIDE SEQUENCE [LARGE SCALE GENOMIC DNA]</scope>
    <source>
        <strain evidence="1 2">FACHB-288</strain>
    </source>
</reference>
<name>A0ABR8A4D1_9CYAN</name>